<dbReference type="EC" id="2.1.1.6" evidence="1"/>
<keyword evidence="6" id="KW-0128">Catecholamine metabolism</keyword>
<organism evidence="8 10">
    <name type="scientific">Didymodactylos carnosus</name>
    <dbReference type="NCBI Taxonomy" id="1234261"/>
    <lineage>
        <taxon>Eukaryota</taxon>
        <taxon>Metazoa</taxon>
        <taxon>Spiralia</taxon>
        <taxon>Gnathifera</taxon>
        <taxon>Rotifera</taxon>
        <taxon>Eurotatoria</taxon>
        <taxon>Bdelloidea</taxon>
        <taxon>Philodinida</taxon>
        <taxon>Philodinidae</taxon>
        <taxon>Didymodactylos</taxon>
    </lineage>
</organism>
<name>A0A815K1L0_9BILA</name>
<protein>
    <recommendedName>
        <fullName evidence="1">catechol O-methyltransferase</fullName>
        <ecNumber evidence="1">2.1.1.6</ecNumber>
    </recommendedName>
</protein>
<gene>
    <name evidence="8" type="ORF">GPM918_LOCUS32730</name>
    <name evidence="9" type="ORF">SRO942_LOCUS33404</name>
</gene>
<dbReference type="InterPro" id="IPR002935">
    <property type="entry name" value="SAM_O-MeTrfase"/>
</dbReference>
<dbReference type="PROSITE" id="PS51682">
    <property type="entry name" value="SAM_OMT_I"/>
    <property type="match status" value="1"/>
</dbReference>
<dbReference type="EMBL" id="CAJNOQ010016907">
    <property type="protein sequence ID" value="CAF1389589.1"/>
    <property type="molecule type" value="Genomic_DNA"/>
</dbReference>
<proteinExistence type="inferred from homology"/>
<keyword evidence="3" id="KW-0808">Transferase</keyword>
<evidence type="ECO:0000313" key="10">
    <source>
        <dbReference type="Proteomes" id="UP000663829"/>
    </source>
</evidence>
<evidence type="ECO:0000256" key="3">
    <source>
        <dbReference type="ARBA" id="ARBA00022679"/>
    </source>
</evidence>
<dbReference type="AlphaFoldDB" id="A0A815K1L0"/>
<dbReference type="Proteomes" id="UP000681722">
    <property type="component" value="Unassembled WGS sequence"/>
</dbReference>
<dbReference type="SUPFAM" id="SSF53335">
    <property type="entry name" value="S-adenosyl-L-methionine-dependent methyltransferases"/>
    <property type="match status" value="1"/>
</dbReference>
<dbReference type="Proteomes" id="UP000663829">
    <property type="component" value="Unassembled WGS sequence"/>
</dbReference>
<evidence type="ECO:0000313" key="9">
    <source>
        <dbReference type="EMBL" id="CAF4284323.1"/>
    </source>
</evidence>
<dbReference type="GO" id="GO:0032259">
    <property type="term" value="P:methylation"/>
    <property type="evidence" value="ECO:0007669"/>
    <property type="project" value="UniProtKB-KW"/>
</dbReference>
<dbReference type="OrthoDB" id="186626at2759"/>
<dbReference type="EMBL" id="CAJOBC010082314">
    <property type="protein sequence ID" value="CAF4284323.1"/>
    <property type="molecule type" value="Genomic_DNA"/>
</dbReference>
<evidence type="ECO:0000256" key="6">
    <source>
        <dbReference type="ARBA" id="ARBA00022939"/>
    </source>
</evidence>
<dbReference type="GO" id="GO:0006584">
    <property type="term" value="P:catecholamine metabolic process"/>
    <property type="evidence" value="ECO:0007669"/>
    <property type="project" value="UniProtKB-KW"/>
</dbReference>
<evidence type="ECO:0000313" key="8">
    <source>
        <dbReference type="EMBL" id="CAF1389589.1"/>
    </source>
</evidence>
<comment type="similarity">
    <text evidence="7">Belongs to the class I-like SAM-binding methyltransferase superfamily. Cation-dependent O-methyltransferase family.</text>
</comment>
<evidence type="ECO:0000256" key="2">
    <source>
        <dbReference type="ARBA" id="ARBA00022603"/>
    </source>
</evidence>
<evidence type="ECO:0000256" key="4">
    <source>
        <dbReference type="ARBA" id="ARBA00022691"/>
    </source>
</evidence>
<comment type="caution">
    <text evidence="8">The sequence shown here is derived from an EMBL/GenBank/DDBJ whole genome shotgun (WGS) entry which is preliminary data.</text>
</comment>
<sequence length="212" mass="24244">MSVEQSLLNYVLSYSERGNIQSVLNSIDHYCWSRHMMVHIGDVKGAILDAQVRKRRPKTVLELGTYCGYGTLRIISQLPRDALFISVEADPATAYIAQQILEHAGVIDRVIIVPGLSDYVIPQIRNYYNISSFDFIFIDHSKESYLRDLRLLEHTNLISTGSMIVADNVIFPGVPDYLQYVRNNPNYKSKLYESFVEYSTDIRDGVEVSVRK</sequence>
<keyword evidence="10" id="KW-1185">Reference proteome</keyword>
<accession>A0A815K1L0</accession>
<keyword evidence="4" id="KW-0949">S-adenosyl-L-methionine</keyword>
<evidence type="ECO:0000256" key="7">
    <source>
        <dbReference type="ARBA" id="ARBA00023453"/>
    </source>
</evidence>
<dbReference type="FunFam" id="3.40.50.150:FF:000054">
    <property type="entry name" value="Catechol O-methyltransferase"/>
    <property type="match status" value="1"/>
</dbReference>
<reference evidence="8" key="1">
    <citation type="submission" date="2021-02" db="EMBL/GenBank/DDBJ databases">
        <authorList>
            <person name="Nowell W R."/>
        </authorList>
    </citation>
    <scope>NUCLEOTIDE SEQUENCE</scope>
</reference>
<dbReference type="PANTHER" id="PTHR43836">
    <property type="entry name" value="CATECHOL O-METHYLTRANSFERASE 1-RELATED"/>
    <property type="match status" value="1"/>
</dbReference>
<keyword evidence="2" id="KW-0489">Methyltransferase</keyword>
<dbReference type="InterPro" id="IPR029063">
    <property type="entry name" value="SAM-dependent_MTases_sf"/>
</dbReference>
<dbReference type="PANTHER" id="PTHR43836:SF2">
    <property type="entry name" value="CATECHOL O-METHYLTRANSFERASE 1-RELATED"/>
    <property type="match status" value="1"/>
</dbReference>
<dbReference type="Gene3D" id="3.40.50.150">
    <property type="entry name" value="Vaccinia Virus protein VP39"/>
    <property type="match status" value="1"/>
</dbReference>
<evidence type="ECO:0000256" key="5">
    <source>
        <dbReference type="ARBA" id="ARBA00022867"/>
    </source>
</evidence>
<dbReference type="Pfam" id="PF01596">
    <property type="entry name" value="Methyltransf_3"/>
    <property type="match status" value="1"/>
</dbReference>
<keyword evidence="5" id="KW-0531">Neurotransmitter degradation</keyword>
<dbReference type="GO" id="GO:0016206">
    <property type="term" value="F:catechol O-methyltransferase activity"/>
    <property type="evidence" value="ECO:0007669"/>
    <property type="project" value="UniProtKB-EC"/>
</dbReference>
<evidence type="ECO:0000256" key="1">
    <source>
        <dbReference type="ARBA" id="ARBA00012880"/>
    </source>
</evidence>